<reference evidence="3" key="2">
    <citation type="submission" date="2023-03" db="EMBL/GenBank/DDBJ databases">
        <authorList>
            <person name="Inwood S.N."/>
            <person name="Skelly J.G."/>
            <person name="Guhlin J."/>
            <person name="Harrop T.W.R."/>
            <person name="Goldson S.G."/>
            <person name="Dearden P.K."/>
        </authorList>
    </citation>
    <scope>NUCLEOTIDE SEQUENCE</scope>
    <source>
        <strain evidence="3">Irish</strain>
        <tissue evidence="3">Whole body</tissue>
    </source>
</reference>
<evidence type="ECO:0000313" key="4">
    <source>
        <dbReference type="Proteomes" id="UP001168990"/>
    </source>
</evidence>
<evidence type="ECO:0000313" key="3">
    <source>
        <dbReference type="EMBL" id="KAK0160246.1"/>
    </source>
</evidence>
<comment type="caution">
    <text evidence="3">The sequence shown here is derived from an EMBL/GenBank/DDBJ whole genome shotgun (WGS) entry which is preliminary data.</text>
</comment>
<evidence type="ECO:0000259" key="2">
    <source>
        <dbReference type="Pfam" id="PF20700"/>
    </source>
</evidence>
<protein>
    <recommendedName>
        <fullName evidence="2">Mutator-like transposase domain-containing protein</fullName>
    </recommendedName>
</protein>
<feature type="region of interest" description="Disordered" evidence="1">
    <location>
        <begin position="409"/>
        <end position="461"/>
    </location>
</feature>
<sequence>MVQVIIQIAFIDLSFLSQRKYILYYNLYDFGWSKVGFTSKTGRGSVFGVLSEKILAADAFTVGCGMCARGHDKSDHECCINWSGSSKAMEAAMGVELMLENKLLNEAKVKVETFIGDDDACTYAAVQRQAFHKILKLSDGNHVRKKFESELYKLSLSYEELNAVVIPYLKKCFKYVLDQHKHSAEDATKALLNIVDNVYGEHDNCGDWFCTTDNKIAHGGSSQPNESFNHMVVMKYPKSRHYAETNAYKYRTAAAACQKNLGVSYMKEVYTTVGLSVSDNMIKFSSRRDAQRKKRVVRQSLSGNFNNLTDVIDENYTTESPLVVVDIETTIYSPVKIDIKIGLITKSSKSSKSSNSSNLESLCQLLITPERLSTIIMLKGKMNNKQINIKILEDMKKKIDMMMEFIKSSSGPENLSSASIPPPPPSPPSPPPPSPPLSPLASPPPSISPPASIPSVPSLNS</sequence>
<feature type="domain" description="Mutator-like transposase" evidence="2">
    <location>
        <begin position="28"/>
        <end position="206"/>
    </location>
</feature>
<dbReference type="EMBL" id="JAQQBS010001423">
    <property type="protein sequence ID" value="KAK0160246.1"/>
    <property type="molecule type" value="Genomic_DNA"/>
</dbReference>
<dbReference type="AlphaFoldDB" id="A0AA39F0S6"/>
<feature type="compositionally biased region" description="Pro residues" evidence="1">
    <location>
        <begin position="420"/>
        <end position="452"/>
    </location>
</feature>
<proteinExistence type="predicted"/>
<evidence type="ECO:0000256" key="1">
    <source>
        <dbReference type="SAM" id="MobiDB-lite"/>
    </source>
</evidence>
<dbReference type="Proteomes" id="UP001168990">
    <property type="component" value="Unassembled WGS sequence"/>
</dbReference>
<keyword evidence="4" id="KW-1185">Reference proteome</keyword>
<dbReference type="Pfam" id="PF20700">
    <property type="entry name" value="Mutator"/>
    <property type="match status" value="1"/>
</dbReference>
<name>A0AA39F0S6_9HYME</name>
<accession>A0AA39F0S6</accession>
<gene>
    <name evidence="3" type="ORF">PV328_007674</name>
</gene>
<dbReference type="InterPro" id="IPR049012">
    <property type="entry name" value="Mutator_transp_dom"/>
</dbReference>
<reference evidence="3" key="1">
    <citation type="journal article" date="2023" name="bioRxiv">
        <title>Scaffold-level genome assemblies of two parasitoid biocontrol wasps reveal the parthenogenesis mechanism and an associated novel virus.</title>
        <authorList>
            <person name="Inwood S."/>
            <person name="Skelly J."/>
            <person name="Guhlin J."/>
            <person name="Harrop T."/>
            <person name="Goldson S."/>
            <person name="Dearden P."/>
        </authorList>
    </citation>
    <scope>NUCLEOTIDE SEQUENCE</scope>
    <source>
        <strain evidence="3">Irish</strain>
        <tissue evidence="3">Whole body</tissue>
    </source>
</reference>
<organism evidence="3 4">
    <name type="scientific">Microctonus aethiopoides</name>
    <dbReference type="NCBI Taxonomy" id="144406"/>
    <lineage>
        <taxon>Eukaryota</taxon>
        <taxon>Metazoa</taxon>
        <taxon>Ecdysozoa</taxon>
        <taxon>Arthropoda</taxon>
        <taxon>Hexapoda</taxon>
        <taxon>Insecta</taxon>
        <taxon>Pterygota</taxon>
        <taxon>Neoptera</taxon>
        <taxon>Endopterygota</taxon>
        <taxon>Hymenoptera</taxon>
        <taxon>Apocrita</taxon>
        <taxon>Ichneumonoidea</taxon>
        <taxon>Braconidae</taxon>
        <taxon>Euphorinae</taxon>
        <taxon>Microctonus</taxon>
    </lineage>
</organism>